<dbReference type="EMBL" id="JAWDJW010005720">
    <property type="protein sequence ID" value="KAK3066783.1"/>
    <property type="molecule type" value="Genomic_DNA"/>
</dbReference>
<reference evidence="1" key="1">
    <citation type="submission" date="2024-09" db="EMBL/GenBank/DDBJ databases">
        <title>Black Yeasts Isolated from many extreme environments.</title>
        <authorList>
            <person name="Coleine C."/>
            <person name="Stajich J.E."/>
            <person name="Selbmann L."/>
        </authorList>
    </citation>
    <scope>NUCLEOTIDE SEQUENCE</scope>
    <source>
        <strain evidence="1">CCFEE 5737</strain>
    </source>
</reference>
<accession>A0ACC3DEZ4</accession>
<evidence type="ECO:0000313" key="1">
    <source>
        <dbReference type="EMBL" id="KAK3066783.1"/>
    </source>
</evidence>
<evidence type="ECO:0000313" key="2">
    <source>
        <dbReference type="Proteomes" id="UP001186974"/>
    </source>
</evidence>
<feature type="non-terminal residue" evidence="1">
    <location>
        <position position="313"/>
    </location>
</feature>
<proteinExistence type="predicted"/>
<comment type="caution">
    <text evidence="1">The sequence shown here is derived from an EMBL/GenBank/DDBJ whole genome shotgun (WGS) entry which is preliminary data.</text>
</comment>
<keyword evidence="2" id="KW-1185">Reference proteome</keyword>
<dbReference type="Proteomes" id="UP001186974">
    <property type="component" value="Unassembled WGS sequence"/>
</dbReference>
<sequence>MRGGRGGFDSTRGGRGRGRGEGGRGASRGGRGASTNGTRTVAPTTTAPTTAADGSWDTPAAPESHEVEEKPAWDTPATGEGAAEGQYGSVIASNATPATASEGLKGSLVPDGGAKTSWAKLFEKPKPAPALPKAATDAPPTTASAPITHEETTTGVEDDTVPTPPVAEEVEVPDQQEALETPTQETILDQPTPDIELTPSKDKLTEDNVEHLPDASIQPPPTETVASTVASSRDIGSAIGTPAVTSQAQQPIGRPPMGGFATSAYKATAMPGRSASFQRRAMEQQEAVVMPSNHAVDRAAVQFGSMGLNGDGE</sequence>
<protein>
    <submittedName>
        <fullName evidence="1">Uncharacterized protein</fullName>
    </submittedName>
</protein>
<gene>
    <name evidence="1" type="ORF">LTS18_001499</name>
</gene>
<organism evidence="1 2">
    <name type="scientific">Coniosporium uncinatum</name>
    <dbReference type="NCBI Taxonomy" id="93489"/>
    <lineage>
        <taxon>Eukaryota</taxon>
        <taxon>Fungi</taxon>
        <taxon>Dikarya</taxon>
        <taxon>Ascomycota</taxon>
        <taxon>Pezizomycotina</taxon>
        <taxon>Dothideomycetes</taxon>
        <taxon>Dothideomycetes incertae sedis</taxon>
        <taxon>Coniosporium</taxon>
    </lineage>
</organism>
<name>A0ACC3DEZ4_9PEZI</name>